<dbReference type="PANTHER" id="PTHR31973">
    <property type="entry name" value="POLYPROTEIN, PUTATIVE-RELATED"/>
    <property type="match status" value="1"/>
</dbReference>
<name>F0VYZ6_9STRA</name>
<feature type="region of interest" description="Disordered" evidence="5">
    <location>
        <begin position="1"/>
        <end position="54"/>
    </location>
</feature>
<dbReference type="InterPro" id="IPR018289">
    <property type="entry name" value="MULE_transposase_dom"/>
</dbReference>
<dbReference type="AlphaFoldDB" id="F0VYZ6"/>
<dbReference type="HOGENOM" id="CLU_350366_0_0_1"/>
<dbReference type="InterPro" id="IPR007527">
    <property type="entry name" value="Znf_SWIM"/>
</dbReference>
<sequence>MVRHRETLNENESAIPNLNTEIHKEDDDTANARTNSPTGKYRTKPVKDSYTPATDRVLRAKTTKQQKNSKPENAKFWNEIADSDVHRPKGHSKTSTAIPDTMHLNPSPKEASIVPVPLHAAFDHSLKALSIDQSSNSSSSRFSLFRESYNGMDELRRELKVISVRMNAPYYMQHSSPQRLEARCVTWKTRKQIPTSCEYVVSANRHTNGRVYVTRANIMHEPNCPAIKRGEFDPSSSSPNSMSSGSPYITAAALMETAKPYMKKMLQQQDGNELKPKHMADLMREQFGVSASYMTAWRALSAFRQQKMKEESASFMKIHGYLETLETTNEGTTIAFEHASTVYPYTSGQNHHGAVKAQYEGSATATFARAFLCPGALQSAIRYCRSSLLLTVLLVTSTYGGAVLTATAQDAMGDFVPLAIGIVPAETEEHWLFFLQQLRKAIPELETSVTSLVHNRGAVLQHPASQVFPSCVQSENIETFIPQEASSSFQWLEALCAKSPLMILVGWVSKVASLLYQRYDRYSKMSSEYPEDFQTLLMQYEAESDHHEILRISENGFEVVDQHTGKQRIVDFAKQTCTCGEYCVSRFPCLHVFLAISYAGMLQTDFIPKIFLMSSLKALYSGRITPIDVDTVPCDNITVPQTQPKARGRPRKIQQIQQFADNKQEKLACSVCGIKGHNKRTCKRMADEAGSCHNVSGAFAGLGGKMPGSNDLTTGRDQGGDHEEPSFLDTNAALAYEEDLLDSMDANALATNSKGAGGDTLFASTTEAAKRRRVEINLSSCNGLGGTEISTAHAKSDEPGVAEV</sequence>
<reference evidence="7" key="1">
    <citation type="journal article" date="2011" name="PLoS Biol.">
        <title>Gene gain and loss during evolution of obligate parasitism in the white rust pathogen of Arabidopsis thaliana.</title>
        <authorList>
            <person name="Kemen E."/>
            <person name="Gardiner A."/>
            <person name="Schultz-Larsen T."/>
            <person name="Kemen A.C."/>
            <person name="Balmuth A.L."/>
            <person name="Robert-Seilaniantz A."/>
            <person name="Bailey K."/>
            <person name="Holub E."/>
            <person name="Studholme D.J."/>
            <person name="Maclean D."/>
            <person name="Jones J.D."/>
        </authorList>
    </citation>
    <scope>NUCLEOTIDE SEQUENCE</scope>
</reference>
<dbReference type="InterPro" id="IPR006564">
    <property type="entry name" value="Znf_PMZ"/>
</dbReference>
<dbReference type="PROSITE" id="PS50966">
    <property type="entry name" value="ZF_SWIM"/>
    <property type="match status" value="1"/>
</dbReference>
<dbReference type="PANTHER" id="PTHR31973:SF187">
    <property type="entry name" value="MUTATOR TRANSPOSASE MUDRA PROTEIN"/>
    <property type="match status" value="1"/>
</dbReference>
<organism evidence="7">
    <name type="scientific">Albugo laibachii Nc14</name>
    <dbReference type="NCBI Taxonomy" id="890382"/>
    <lineage>
        <taxon>Eukaryota</taxon>
        <taxon>Sar</taxon>
        <taxon>Stramenopiles</taxon>
        <taxon>Oomycota</taxon>
        <taxon>Peronosporomycetes</taxon>
        <taxon>Albuginales</taxon>
        <taxon>Albuginaceae</taxon>
        <taxon>Albugo</taxon>
    </lineage>
</organism>
<evidence type="ECO:0000256" key="3">
    <source>
        <dbReference type="ARBA" id="ARBA00022833"/>
    </source>
</evidence>
<protein>
    <submittedName>
        <fullName evidence="7">Uncharacterized protein AlNc14C1G143</fullName>
    </submittedName>
</protein>
<accession>F0VYZ6</accession>
<feature type="domain" description="SWIM-type" evidence="6">
    <location>
        <begin position="557"/>
        <end position="600"/>
    </location>
</feature>
<proteinExistence type="predicted"/>
<evidence type="ECO:0000259" key="6">
    <source>
        <dbReference type="PROSITE" id="PS50966"/>
    </source>
</evidence>
<evidence type="ECO:0000256" key="2">
    <source>
        <dbReference type="ARBA" id="ARBA00022771"/>
    </source>
</evidence>
<keyword evidence="3" id="KW-0862">Zinc</keyword>
<feature type="region of interest" description="Disordered" evidence="5">
    <location>
        <begin position="85"/>
        <end position="104"/>
    </location>
</feature>
<feature type="compositionally biased region" description="Low complexity" evidence="5">
    <location>
        <begin position="234"/>
        <end position="244"/>
    </location>
</feature>
<evidence type="ECO:0000256" key="4">
    <source>
        <dbReference type="PROSITE-ProRule" id="PRU00325"/>
    </source>
</evidence>
<reference evidence="7" key="2">
    <citation type="submission" date="2011-02" db="EMBL/GenBank/DDBJ databases">
        <authorList>
            <person name="MacLean D."/>
        </authorList>
    </citation>
    <scope>NUCLEOTIDE SEQUENCE</scope>
</reference>
<keyword evidence="1" id="KW-0479">Metal-binding</keyword>
<feature type="region of interest" description="Disordered" evidence="5">
    <location>
        <begin position="225"/>
        <end position="244"/>
    </location>
</feature>
<dbReference type="Pfam" id="PF10551">
    <property type="entry name" value="MULE"/>
    <property type="match status" value="1"/>
</dbReference>
<evidence type="ECO:0000256" key="1">
    <source>
        <dbReference type="ARBA" id="ARBA00022723"/>
    </source>
</evidence>
<evidence type="ECO:0000313" key="7">
    <source>
        <dbReference type="EMBL" id="CCA14011.1"/>
    </source>
</evidence>
<feature type="region of interest" description="Disordered" evidence="5">
    <location>
        <begin position="704"/>
        <end position="724"/>
    </location>
</feature>
<evidence type="ECO:0000256" key="5">
    <source>
        <dbReference type="SAM" id="MobiDB-lite"/>
    </source>
</evidence>
<dbReference type="GO" id="GO:0008270">
    <property type="term" value="F:zinc ion binding"/>
    <property type="evidence" value="ECO:0007669"/>
    <property type="project" value="UniProtKB-KW"/>
</dbReference>
<feature type="compositionally biased region" description="Polar residues" evidence="5">
    <location>
        <begin position="10"/>
        <end position="20"/>
    </location>
</feature>
<keyword evidence="2 4" id="KW-0863">Zinc-finger</keyword>
<gene>
    <name evidence="7" type="primary">AlNc14C1G143</name>
    <name evidence="7" type="ORF">ALNC14_001540</name>
</gene>
<dbReference type="SMART" id="SM00575">
    <property type="entry name" value="ZnF_PMZ"/>
    <property type="match status" value="1"/>
</dbReference>
<dbReference type="EMBL" id="FR824046">
    <property type="protein sequence ID" value="CCA14011.1"/>
    <property type="molecule type" value="Genomic_DNA"/>
</dbReference>